<reference evidence="2" key="1">
    <citation type="submission" date="2023-07" db="EMBL/GenBank/DDBJ databases">
        <title>Genome content predicts the carbon catabolic preferences of heterotrophic bacteria.</title>
        <authorList>
            <person name="Gralka M."/>
        </authorList>
    </citation>
    <scope>NUCLEOTIDE SEQUENCE</scope>
    <source>
        <strain evidence="2">I3M17_2</strain>
    </source>
</reference>
<dbReference type="AlphaFoldDB" id="A0AAW7X802"/>
<feature type="chain" id="PRO_5043543923" description="Phosphate-selective porin O and P" evidence="1">
    <location>
        <begin position="21"/>
        <end position="438"/>
    </location>
</feature>
<dbReference type="EMBL" id="JAUOPB010000006">
    <property type="protein sequence ID" value="MDO6422607.1"/>
    <property type="molecule type" value="Genomic_DNA"/>
</dbReference>
<evidence type="ECO:0000313" key="3">
    <source>
        <dbReference type="Proteomes" id="UP001169760"/>
    </source>
</evidence>
<organism evidence="2 3">
    <name type="scientific">Saccharophagus degradans</name>
    <dbReference type="NCBI Taxonomy" id="86304"/>
    <lineage>
        <taxon>Bacteria</taxon>
        <taxon>Pseudomonadati</taxon>
        <taxon>Pseudomonadota</taxon>
        <taxon>Gammaproteobacteria</taxon>
        <taxon>Cellvibrionales</taxon>
        <taxon>Cellvibrionaceae</taxon>
        <taxon>Saccharophagus</taxon>
    </lineage>
</organism>
<evidence type="ECO:0008006" key="4">
    <source>
        <dbReference type="Google" id="ProtNLM"/>
    </source>
</evidence>
<protein>
    <recommendedName>
        <fullName evidence="4">Phosphate-selective porin O and P</fullName>
    </recommendedName>
</protein>
<feature type="signal peptide" evidence="1">
    <location>
        <begin position="1"/>
        <end position="20"/>
    </location>
</feature>
<sequence length="438" mass="49327">MPLKLSAAIALATASVSANALDISDFQFGAEVRGHYRISDSNRFATQFPFPPEALPEGETSAFVETVDAGEHVELSMVALFARWNISEDWLAQVRIEGIDKYERNPTSTDHTVSVDTAFIRYGQRIPALRLAERNTFYAQMGKFAKMERQVARRTESYGLVSTAFNRFEDTGLEAGFDLQSGWYGKFSHTVGNPVFMRDPNVLAGDNGTNPTPPPNHNPELKSGIVILYDAEVEGLDISEAPETGAALGYRWNSKDLHQRFSAMAFTNKRQLTTDNSLHGTFYGTDIDLFDLGEVPGAGGIRLPYEGDNKTETGLNIWYEYGNFAAFGQWVEQDMANLGRSGQEVELSYVFQSTFFFDEPIHITPVIRYSQIDHDFVGTPNYPAPSVWWDWQKVDYALNVDVTSNWRVTLEYTDNQFERAGKTENNNETLLSVRWLFD</sequence>
<proteinExistence type="predicted"/>
<dbReference type="SUPFAM" id="SSF56935">
    <property type="entry name" value="Porins"/>
    <property type="match status" value="1"/>
</dbReference>
<evidence type="ECO:0000313" key="2">
    <source>
        <dbReference type="EMBL" id="MDO6422607.1"/>
    </source>
</evidence>
<dbReference type="Proteomes" id="UP001169760">
    <property type="component" value="Unassembled WGS sequence"/>
</dbReference>
<dbReference type="RefSeq" id="WP_303492560.1">
    <property type="nucleotide sequence ID" value="NZ_JAUOPB010000006.1"/>
</dbReference>
<keyword evidence="1" id="KW-0732">Signal</keyword>
<comment type="caution">
    <text evidence="2">The sequence shown here is derived from an EMBL/GenBank/DDBJ whole genome shotgun (WGS) entry which is preliminary data.</text>
</comment>
<evidence type="ECO:0000256" key="1">
    <source>
        <dbReference type="SAM" id="SignalP"/>
    </source>
</evidence>
<accession>A0AAW7X802</accession>
<name>A0AAW7X802_9GAMM</name>
<gene>
    <name evidence="2" type="ORF">Q4521_08990</name>
</gene>